<feature type="compositionally biased region" description="Polar residues" evidence="5">
    <location>
        <begin position="211"/>
        <end position="220"/>
    </location>
</feature>
<proteinExistence type="inferred from homology"/>
<dbReference type="InterPro" id="IPR050962">
    <property type="entry name" value="Phosphate-bind_PstS"/>
</dbReference>
<evidence type="ECO:0000256" key="2">
    <source>
        <dbReference type="ARBA" id="ARBA00022448"/>
    </source>
</evidence>
<evidence type="ECO:0000256" key="1">
    <source>
        <dbReference type="ARBA" id="ARBA00008725"/>
    </source>
</evidence>
<comment type="similarity">
    <text evidence="1 4">Belongs to the PstS family.</text>
</comment>
<evidence type="ECO:0000313" key="8">
    <source>
        <dbReference type="EMBL" id="OYO22814.1"/>
    </source>
</evidence>
<dbReference type="PROSITE" id="PS51257">
    <property type="entry name" value="PROKAR_LIPOPROTEIN"/>
    <property type="match status" value="1"/>
</dbReference>
<dbReference type="GO" id="GO:0043190">
    <property type="term" value="C:ATP-binding cassette (ABC) transporter complex"/>
    <property type="evidence" value="ECO:0007669"/>
    <property type="project" value="InterPro"/>
</dbReference>
<dbReference type="Gene3D" id="3.40.190.10">
    <property type="entry name" value="Periplasmic binding protein-like II"/>
    <property type="match status" value="2"/>
</dbReference>
<dbReference type="PIRSF" id="PIRSF002756">
    <property type="entry name" value="PstS"/>
    <property type="match status" value="1"/>
</dbReference>
<keyword evidence="6" id="KW-0732">Signal</keyword>
<accession>A0A255H7T1</accession>
<sequence>MSRHRPPRRLGAAALAMLLLGALAACDSAPQPPVVLPSPSNVYACPSGQLLVEGATASEPMVSSYISSYAEACRNRATVVWSTAEDSGHESFVNGLVQVATTETWLTAEETAAAQRRCQQNPAWHLPTTASPVTIIFRLDGVEELKLSPNTLAMVFSGQVTRWNDPLIVKENPGAKLPAQPIQVWYPNRPSGASEALGRYLARTAPLKWSPRNTTPNWRGQGQGKDRPQDVVSSVQAKSGTIGFVGAAQRGDAKVSELAIDEGAGPLRPTQEASGRALTAARFVDPGSNDLRIDPASLSAPGAYPVQSVTYQLVCSQGLPVEVTSLERDFLGYMVNPETQTGLPAIGRVPLPDGLRRRTQEAVAAIR</sequence>
<dbReference type="EMBL" id="NMVQ01000009">
    <property type="protein sequence ID" value="OYO22814.1"/>
    <property type="molecule type" value="Genomic_DNA"/>
</dbReference>
<dbReference type="PANTHER" id="PTHR42996:SF1">
    <property type="entry name" value="PHOSPHATE-BINDING PROTEIN PSTS"/>
    <property type="match status" value="1"/>
</dbReference>
<evidence type="ECO:0000259" key="7">
    <source>
        <dbReference type="Pfam" id="PF12849"/>
    </source>
</evidence>
<dbReference type="Pfam" id="PF12849">
    <property type="entry name" value="PBP_like_2"/>
    <property type="match status" value="1"/>
</dbReference>
<keyword evidence="3 4" id="KW-0592">Phosphate transport</keyword>
<feature type="chain" id="PRO_5011993368" description="Phosphate-binding protein" evidence="6">
    <location>
        <begin position="25"/>
        <end position="367"/>
    </location>
</feature>
<dbReference type="RefSeq" id="WP_094363459.1">
    <property type="nucleotide sequence ID" value="NZ_NMVQ01000009.1"/>
</dbReference>
<reference evidence="8 9" key="1">
    <citation type="submission" date="2017-07" db="EMBL/GenBank/DDBJ databases">
        <title>Draft whole genome sequences of clinical Proprionibacteriaceae strains.</title>
        <authorList>
            <person name="Bernier A.-M."/>
            <person name="Bernard K."/>
            <person name="Domingo M.-C."/>
        </authorList>
    </citation>
    <scope>NUCLEOTIDE SEQUENCE [LARGE SCALE GENOMIC DNA]</scope>
    <source>
        <strain evidence="8 9">NML 130396</strain>
    </source>
</reference>
<keyword evidence="2 4" id="KW-0813">Transport</keyword>
<evidence type="ECO:0000313" key="9">
    <source>
        <dbReference type="Proteomes" id="UP000216311"/>
    </source>
</evidence>
<dbReference type="InterPro" id="IPR024370">
    <property type="entry name" value="PBP_domain"/>
</dbReference>
<evidence type="ECO:0000256" key="4">
    <source>
        <dbReference type="PIRNR" id="PIRNR002756"/>
    </source>
</evidence>
<gene>
    <name evidence="8" type="ORF">CGZ93_07160</name>
</gene>
<feature type="signal peptide" evidence="6">
    <location>
        <begin position="1"/>
        <end position="24"/>
    </location>
</feature>
<name>A0A255H7T1_9ACTN</name>
<dbReference type="GO" id="GO:0035435">
    <property type="term" value="P:phosphate ion transmembrane transport"/>
    <property type="evidence" value="ECO:0007669"/>
    <property type="project" value="InterPro"/>
</dbReference>
<comment type="caution">
    <text evidence="8">The sequence shown here is derived from an EMBL/GenBank/DDBJ whole genome shotgun (WGS) entry which is preliminary data.</text>
</comment>
<dbReference type="Proteomes" id="UP000216311">
    <property type="component" value="Unassembled WGS sequence"/>
</dbReference>
<evidence type="ECO:0000256" key="5">
    <source>
        <dbReference type="SAM" id="MobiDB-lite"/>
    </source>
</evidence>
<evidence type="ECO:0000256" key="6">
    <source>
        <dbReference type="SAM" id="SignalP"/>
    </source>
</evidence>
<protein>
    <recommendedName>
        <fullName evidence="4">Phosphate-binding protein</fullName>
    </recommendedName>
</protein>
<feature type="domain" description="PBP" evidence="7">
    <location>
        <begin position="45"/>
        <end position="338"/>
    </location>
</feature>
<dbReference type="OrthoDB" id="9801510at2"/>
<dbReference type="GO" id="GO:0042301">
    <property type="term" value="F:phosphate ion binding"/>
    <property type="evidence" value="ECO:0007669"/>
    <property type="project" value="InterPro"/>
</dbReference>
<evidence type="ECO:0000256" key="3">
    <source>
        <dbReference type="ARBA" id="ARBA00022592"/>
    </source>
</evidence>
<dbReference type="AlphaFoldDB" id="A0A255H7T1"/>
<organism evidence="8 9">
    <name type="scientific">Enemella dayhoffiae</name>
    <dbReference type="NCBI Taxonomy" id="2016507"/>
    <lineage>
        <taxon>Bacteria</taxon>
        <taxon>Bacillati</taxon>
        <taxon>Actinomycetota</taxon>
        <taxon>Actinomycetes</taxon>
        <taxon>Propionibacteriales</taxon>
        <taxon>Propionibacteriaceae</taxon>
        <taxon>Enemella</taxon>
    </lineage>
</organism>
<keyword evidence="9" id="KW-1185">Reference proteome</keyword>
<dbReference type="SUPFAM" id="SSF53850">
    <property type="entry name" value="Periplasmic binding protein-like II"/>
    <property type="match status" value="1"/>
</dbReference>
<dbReference type="PANTHER" id="PTHR42996">
    <property type="entry name" value="PHOSPHATE-BINDING PROTEIN PSTS"/>
    <property type="match status" value="1"/>
</dbReference>
<dbReference type="InterPro" id="IPR005673">
    <property type="entry name" value="ABC_phos-bd_PstS"/>
</dbReference>
<feature type="region of interest" description="Disordered" evidence="5">
    <location>
        <begin position="211"/>
        <end position="230"/>
    </location>
</feature>